<evidence type="ECO:0000313" key="3">
    <source>
        <dbReference type="EMBL" id="WOO85025.1"/>
    </source>
</evidence>
<dbReference type="AlphaFoldDB" id="A0AAF0YDY7"/>
<keyword evidence="1" id="KW-0472">Membrane</keyword>
<keyword evidence="1" id="KW-1133">Transmembrane helix</keyword>
<evidence type="ECO:0008006" key="5">
    <source>
        <dbReference type="Google" id="ProtNLM"/>
    </source>
</evidence>
<dbReference type="EMBL" id="CP086719">
    <property type="protein sequence ID" value="WOO85025.1"/>
    <property type="molecule type" value="Genomic_DNA"/>
</dbReference>
<evidence type="ECO:0000313" key="4">
    <source>
        <dbReference type="Proteomes" id="UP000827549"/>
    </source>
</evidence>
<protein>
    <recommendedName>
        <fullName evidence="5">DOMON domain-containing protein</fullName>
    </recommendedName>
</protein>
<feature type="chain" id="PRO_5041996351" description="DOMON domain-containing protein" evidence="2">
    <location>
        <begin position="18"/>
        <end position="202"/>
    </location>
</feature>
<proteinExistence type="predicted"/>
<gene>
    <name evidence="3" type="ORF">LOC62_06G008530</name>
</gene>
<organism evidence="3 4">
    <name type="scientific">Vanrija pseudolonga</name>
    <dbReference type="NCBI Taxonomy" id="143232"/>
    <lineage>
        <taxon>Eukaryota</taxon>
        <taxon>Fungi</taxon>
        <taxon>Dikarya</taxon>
        <taxon>Basidiomycota</taxon>
        <taxon>Agaricomycotina</taxon>
        <taxon>Tremellomycetes</taxon>
        <taxon>Trichosporonales</taxon>
        <taxon>Trichosporonaceae</taxon>
        <taxon>Vanrija</taxon>
    </lineage>
</organism>
<feature type="transmembrane region" description="Helical" evidence="1">
    <location>
        <begin position="180"/>
        <end position="201"/>
    </location>
</feature>
<dbReference type="RefSeq" id="XP_062631051.1">
    <property type="nucleotide sequence ID" value="XM_062775067.1"/>
</dbReference>
<keyword evidence="1" id="KW-0812">Transmembrane</keyword>
<name>A0AAF0YDY7_9TREE</name>
<keyword evidence="2" id="KW-0732">Signal</keyword>
<sequence>MLVSAFLALALPAFVAAQQSPGKGGLKITYPNSDNWWINGNTNTLAWGGDTPSPDTTGTFVAWLSNPDVNLLSGVQALSAQTPTYQTSLAIAALNQKPGTGYVLQFSNPLNQTDVWATSQPFEIKAANSPYPPGAASAGAPQVTATASGSAVAGASGAAGNASHSGASAAPSASTKPSSAGILAVAPVAVAAVAGAAAYIVA</sequence>
<evidence type="ECO:0000256" key="2">
    <source>
        <dbReference type="SAM" id="SignalP"/>
    </source>
</evidence>
<dbReference type="GeneID" id="87811695"/>
<reference evidence="3" key="1">
    <citation type="submission" date="2023-10" db="EMBL/GenBank/DDBJ databases">
        <authorList>
            <person name="Noh H."/>
        </authorList>
    </citation>
    <scope>NUCLEOTIDE SEQUENCE</scope>
    <source>
        <strain evidence="3">DUCC4014</strain>
    </source>
</reference>
<feature type="signal peptide" evidence="2">
    <location>
        <begin position="1"/>
        <end position="17"/>
    </location>
</feature>
<dbReference type="Proteomes" id="UP000827549">
    <property type="component" value="Chromosome 6"/>
</dbReference>
<evidence type="ECO:0000256" key="1">
    <source>
        <dbReference type="SAM" id="Phobius"/>
    </source>
</evidence>
<accession>A0AAF0YDY7</accession>
<keyword evidence="4" id="KW-1185">Reference proteome</keyword>